<dbReference type="PANTHER" id="PTHR30158:SF10">
    <property type="entry name" value="CATION EFFLUX PUMP"/>
    <property type="match status" value="1"/>
</dbReference>
<dbReference type="GO" id="GO:0046677">
    <property type="term" value="P:response to antibiotic"/>
    <property type="evidence" value="ECO:0007669"/>
    <property type="project" value="TreeGrafter"/>
</dbReference>
<dbReference type="Pfam" id="PF25917">
    <property type="entry name" value="BSH_RND"/>
    <property type="match status" value="1"/>
</dbReference>
<evidence type="ECO:0000256" key="4">
    <source>
        <dbReference type="SAM" id="MobiDB-lite"/>
    </source>
</evidence>
<proteinExistence type="inferred from homology"/>
<feature type="domain" description="Multidrug resistance protein MdtA-like barrel-sandwich hybrid" evidence="6">
    <location>
        <begin position="87"/>
        <end position="227"/>
    </location>
</feature>
<feature type="domain" description="Multidrug resistance protein MdtA-like beta-barrel" evidence="7">
    <location>
        <begin position="236"/>
        <end position="316"/>
    </location>
</feature>
<sequence length="419" mass="44213">MYLSDVKGDPAGGTPTGVASETRARRRRLAWLALPAGGLLLFGAYRLTSGDPVAAPPPPPSVTVSAPLVRQVAEWDDYVGRFEASQAVEIRPRVSGALESIRFKDGDVVRKGQLLFTIDPRPFVASLREAQARAQSAVTALALARSELKRAERLVADQAVSAEEVDSLRARAQSAVAALAAARAQVEARRLDVEFTQVRAPISGRISDRRVDIGNLVSGDSASSATVLTTINALDPIYFAFDGSEALYLKQRRAKQGAAEVQVRLQDETGYRWQGRVDFVDNAIDRGSGTIRGRAVIRNPDYFLTPGMFGNMRMGEGGYAQALLVPDAAVVTDIGRKTVFVVEGGKAVAKPVTAGPLVAGLRVIRGGLKPTDRVIISGTQNAQPGAPVSATAGRIEAAPEAPDTPASGPAASQATLAAR</sequence>
<comment type="similarity">
    <text evidence="2">Belongs to the membrane fusion protein (MFP) (TC 8.A.1) family.</text>
</comment>
<gene>
    <name evidence="9" type="ORF">SAMN05192580_0767</name>
</gene>
<dbReference type="RefSeq" id="WP_093313704.1">
    <property type="nucleotide sequence ID" value="NZ_FOZG01000001.1"/>
</dbReference>
<dbReference type="Proteomes" id="UP000198824">
    <property type="component" value="Unassembled WGS sequence"/>
</dbReference>
<dbReference type="Gene3D" id="2.40.50.100">
    <property type="match status" value="1"/>
</dbReference>
<dbReference type="PANTHER" id="PTHR30158">
    <property type="entry name" value="ACRA/E-RELATED COMPONENT OF DRUG EFFLUX TRANSPORTER"/>
    <property type="match status" value="1"/>
</dbReference>
<dbReference type="STRING" id="1166337.SAMN05192580_0767"/>
<organism evidence="9 10">
    <name type="scientific">Sphingomonas jatrophae</name>
    <dbReference type="NCBI Taxonomy" id="1166337"/>
    <lineage>
        <taxon>Bacteria</taxon>
        <taxon>Pseudomonadati</taxon>
        <taxon>Pseudomonadota</taxon>
        <taxon>Alphaproteobacteria</taxon>
        <taxon>Sphingomonadales</taxon>
        <taxon>Sphingomonadaceae</taxon>
        <taxon>Sphingomonas</taxon>
    </lineage>
</organism>
<feature type="coiled-coil region" evidence="3">
    <location>
        <begin position="127"/>
        <end position="185"/>
    </location>
</feature>
<dbReference type="Pfam" id="PF25944">
    <property type="entry name" value="Beta-barrel_RND"/>
    <property type="match status" value="1"/>
</dbReference>
<feature type="region of interest" description="Disordered" evidence="4">
    <location>
        <begin position="378"/>
        <end position="419"/>
    </location>
</feature>
<dbReference type="Pfam" id="PF25876">
    <property type="entry name" value="HH_MFP_RND"/>
    <property type="match status" value="1"/>
</dbReference>
<dbReference type="NCBIfam" id="TIGR01730">
    <property type="entry name" value="RND_mfp"/>
    <property type="match status" value="1"/>
</dbReference>
<evidence type="ECO:0000256" key="2">
    <source>
        <dbReference type="ARBA" id="ARBA00009477"/>
    </source>
</evidence>
<dbReference type="AlphaFoldDB" id="A0A1I6JS55"/>
<evidence type="ECO:0000259" key="8">
    <source>
        <dbReference type="Pfam" id="PF25967"/>
    </source>
</evidence>
<feature type="compositionally biased region" description="Polar residues" evidence="4">
    <location>
        <begin position="410"/>
        <end position="419"/>
    </location>
</feature>
<evidence type="ECO:0000259" key="6">
    <source>
        <dbReference type="Pfam" id="PF25917"/>
    </source>
</evidence>
<dbReference type="InterPro" id="IPR058627">
    <property type="entry name" value="MdtA-like_C"/>
</dbReference>
<feature type="domain" description="Multidrug resistance protein MdtA-like C-terminal permuted SH3" evidence="8">
    <location>
        <begin position="321"/>
        <end position="380"/>
    </location>
</feature>
<dbReference type="Gene3D" id="1.10.287.470">
    <property type="entry name" value="Helix hairpin bin"/>
    <property type="match status" value="1"/>
</dbReference>
<reference evidence="9 10" key="1">
    <citation type="submission" date="2016-10" db="EMBL/GenBank/DDBJ databases">
        <authorList>
            <person name="de Groot N.N."/>
        </authorList>
    </citation>
    <scope>NUCLEOTIDE SEQUENCE [LARGE SCALE GENOMIC DNA]</scope>
    <source>
        <strain evidence="9 10">S5-249</strain>
    </source>
</reference>
<evidence type="ECO:0000256" key="3">
    <source>
        <dbReference type="SAM" id="Coils"/>
    </source>
</evidence>
<comment type="subcellular location">
    <subcellularLocation>
        <location evidence="1">Cell envelope</location>
    </subcellularLocation>
</comment>
<dbReference type="InterPro" id="IPR058626">
    <property type="entry name" value="MdtA-like_b-barrel"/>
</dbReference>
<dbReference type="Gene3D" id="2.40.30.170">
    <property type="match status" value="1"/>
</dbReference>
<evidence type="ECO:0000259" key="7">
    <source>
        <dbReference type="Pfam" id="PF25944"/>
    </source>
</evidence>
<keyword evidence="10" id="KW-1185">Reference proteome</keyword>
<accession>A0A1I6JS55</accession>
<protein>
    <submittedName>
        <fullName evidence="9">RND family efflux transporter, MFP subunit</fullName>
    </submittedName>
</protein>
<dbReference type="InterPro" id="IPR006143">
    <property type="entry name" value="RND_pump_MFP"/>
</dbReference>
<dbReference type="SUPFAM" id="SSF111369">
    <property type="entry name" value="HlyD-like secretion proteins"/>
    <property type="match status" value="1"/>
</dbReference>
<feature type="region of interest" description="Disordered" evidence="4">
    <location>
        <begin position="1"/>
        <end position="21"/>
    </location>
</feature>
<dbReference type="Pfam" id="PF25967">
    <property type="entry name" value="RND-MFP_C"/>
    <property type="match status" value="1"/>
</dbReference>
<name>A0A1I6JS55_9SPHN</name>
<dbReference type="GO" id="GO:0030313">
    <property type="term" value="C:cell envelope"/>
    <property type="evidence" value="ECO:0007669"/>
    <property type="project" value="UniProtKB-SubCell"/>
</dbReference>
<evidence type="ECO:0000313" key="9">
    <source>
        <dbReference type="EMBL" id="SFR81814.1"/>
    </source>
</evidence>
<evidence type="ECO:0000313" key="10">
    <source>
        <dbReference type="Proteomes" id="UP000198824"/>
    </source>
</evidence>
<evidence type="ECO:0000256" key="1">
    <source>
        <dbReference type="ARBA" id="ARBA00004196"/>
    </source>
</evidence>
<dbReference type="GO" id="GO:0005886">
    <property type="term" value="C:plasma membrane"/>
    <property type="evidence" value="ECO:0007669"/>
    <property type="project" value="TreeGrafter"/>
</dbReference>
<dbReference type="InterPro" id="IPR058625">
    <property type="entry name" value="MdtA-like_BSH"/>
</dbReference>
<evidence type="ECO:0000259" key="5">
    <source>
        <dbReference type="Pfam" id="PF25876"/>
    </source>
</evidence>
<dbReference type="OrthoDB" id="9816569at2"/>
<keyword evidence="3" id="KW-0175">Coiled coil</keyword>
<dbReference type="EMBL" id="FOZG01000001">
    <property type="protein sequence ID" value="SFR81814.1"/>
    <property type="molecule type" value="Genomic_DNA"/>
</dbReference>
<dbReference type="InterPro" id="IPR058624">
    <property type="entry name" value="MdtA-like_HH"/>
</dbReference>
<feature type="domain" description="Multidrug resistance protein MdtA-like alpha-helical hairpin" evidence="5">
    <location>
        <begin position="127"/>
        <end position="196"/>
    </location>
</feature>
<dbReference type="GO" id="GO:0022857">
    <property type="term" value="F:transmembrane transporter activity"/>
    <property type="evidence" value="ECO:0007669"/>
    <property type="project" value="InterPro"/>
</dbReference>
<dbReference type="Gene3D" id="2.40.420.20">
    <property type="match status" value="1"/>
</dbReference>